<dbReference type="HOGENOM" id="CLU_2039764_0_0_1"/>
<dbReference type="EMBL" id="ACYE01000120">
    <property type="protein sequence ID" value="EFE42918.1"/>
    <property type="molecule type" value="Genomic_DNA"/>
</dbReference>
<comment type="caution">
    <text evidence="1">The sequence shown here is derived from an EMBL/GenBank/DDBJ whole genome shotgun (WGS) entry which is preliminary data.</text>
</comment>
<sequence>MTLNPIRRLVNCKEESPTVAKMWLVESYIRRYDWVVCPYFGFWALEILLGSPKTKQRLQTMAGRDLPCSSRVEHERKHIHTLSETTLVKLAADRELPLSGWDVEETQDPLVVSIECPKKGT</sequence>
<proteinExistence type="predicted"/>
<evidence type="ECO:0000313" key="2">
    <source>
        <dbReference type="Proteomes" id="UP000008383"/>
    </source>
</evidence>
<keyword evidence="2" id="KW-1185">Reference proteome</keyword>
<dbReference type="RefSeq" id="XP_003023536.1">
    <property type="nucleotide sequence ID" value="XM_003023490.1"/>
</dbReference>
<organism evidence="1 2">
    <name type="scientific">Trichophyton verrucosum (strain HKI 0517)</name>
    <dbReference type="NCBI Taxonomy" id="663202"/>
    <lineage>
        <taxon>Eukaryota</taxon>
        <taxon>Fungi</taxon>
        <taxon>Dikarya</taxon>
        <taxon>Ascomycota</taxon>
        <taxon>Pezizomycotina</taxon>
        <taxon>Eurotiomycetes</taxon>
        <taxon>Eurotiomycetidae</taxon>
        <taxon>Onygenales</taxon>
        <taxon>Arthrodermataceae</taxon>
        <taxon>Trichophyton</taxon>
    </lineage>
</organism>
<name>D4D5B3_TRIVH</name>
<reference evidence="2" key="1">
    <citation type="journal article" date="2011" name="Genome Biol.">
        <title>Comparative and functional genomics provide insights into the pathogenicity of dermatophytic fungi.</title>
        <authorList>
            <person name="Burmester A."/>
            <person name="Shelest E."/>
            <person name="Gloeckner G."/>
            <person name="Heddergott C."/>
            <person name="Schindler S."/>
            <person name="Staib P."/>
            <person name="Heidel A."/>
            <person name="Felder M."/>
            <person name="Petzold A."/>
            <person name="Szafranski K."/>
            <person name="Feuermann M."/>
            <person name="Pedruzzi I."/>
            <person name="Priebe S."/>
            <person name="Groth M."/>
            <person name="Winkler R."/>
            <person name="Li W."/>
            <person name="Kniemeyer O."/>
            <person name="Schroeckh V."/>
            <person name="Hertweck C."/>
            <person name="Hube B."/>
            <person name="White T.C."/>
            <person name="Platzer M."/>
            <person name="Guthke R."/>
            <person name="Heitman J."/>
            <person name="Woestemeyer J."/>
            <person name="Zipfel P.F."/>
            <person name="Monod M."/>
            <person name="Brakhage A.A."/>
        </authorList>
    </citation>
    <scope>NUCLEOTIDE SEQUENCE [LARGE SCALE GENOMIC DNA]</scope>
    <source>
        <strain evidence="2">HKI 0517</strain>
    </source>
</reference>
<accession>D4D5B3</accession>
<dbReference type="AlphaFoldDB" id="D4D5B3"/>
<dbReference type="KEGG" id="tve:TRV_02283"/>
<protein>
    <submittedName>
        <fullName evidence="1">Uncharacterized protein</fullName>
    </submittedName>
</protein>
<dbReference type="Proteomes" id="UP000008383">
    <property type="component" value="Unassembled WGS sequence"/>
</dbReference>
<dbReference type="GeneID" id="9577008"/>
<evidence type="ECO:0000313" key="1">
    <source>
        <dbReference type="EMBL" id="EFE42918.1"/>
    </source>
</evidence>
<gene>
    <name evidence="1" type="ORF">TRV_02283</name>
</gene>